<feature type="non-terminal residue" evidence="1">
    <location>
        <position position="111"/>
    </location>
</feature>
<dbReference type="AlphaFoldDB" id="A0A699UGA3"/>
<accession>A0A699UGA3</accession>
<dbReference type="EMBL" id="BKCJ011327244">
    <property type="protein sequence ID" value="GFD21093.1"/>
    <property type="molecule type" value="Genomic_DNA"/>
</dbReference>
<gene>
    <name evidence="1" type="ORF">Tci_893062</name>
</gene>
<comment type="caution">
    <text evidence="1">The sequence shown here is derived from an EMBL/GenBank/DDBJ whole genome shotgun (WGS) entry which is preliminary data.</text>
</comment>
<protein>
    <submittedName>
        <fullName evidence="1">Uncharacterized protein</fullName>
    </submittedName>
</protein>
<feature type="non-terminal residue" evidence="1">
    <location>
        <position position="1"/>
    </location>
</feature>
<name>A0A699UGA3_TANCI</name>
<organism evidence="1">
    <name type="scientific">Tanacetum cinerariifolium</name>
    <name type="common">Dalmatian daisy</name>
    <name type="synonym">Chrysanthemum cinerariifolium</name>
    <dbReference type="NCBI Taxonomy" id="118510"/>
    <lineage>
        <taxon>Eukaryota</taxon>
        <taxon>Viridiplantae</taxon>
        <taxon>Streptophyta</taxon>
        <taxon>Embryophyta</taxon>
        <taxon>Tracheophyta</taxon>
        <taxon>Spermatophyta</taxon>
        <taxon>Magnoliopsida</taxon>
        <taxon>eudicotyledons</taxon>
        <taxon>Gunneridae</taxon>
        <taxon>Pentapetalae</taxon>
        <taxon>asterids</taxon>
        <taxon>campanulids</taxon>
        <taxon>Asterales</taxon>
        <taxon>Asteraceae</taxon>
        <taxon>Asteroideae</taxon>
        <taxon>Anthemideae</taxon>
        <taxon>Anthemidinae</taxon>
        <taxon>Tanacetum</taxon>
    </lineage>
</organism>
<sequence length="111" mass="11772">SLIELQMVEQARLVLFDDGLDVLAPGQAGAAVAVRLGGRGGHRWPGPGEVHKLPALGRRELGEGPAQQRYHGPKCVFGQAAQPGIEQIEQLAVVDEHEARAAQKALNPGRS</sequence>
<reference evidence="1" key="1">
    <citation type="journal article" date="2019" name="Sci. Rep.">
        <title>Draft genome of Tanacetum cinerariifolium, the natural source of mosquito coil.</title>
        <authorList>
            <person name="Yamashiro T."/>
            <person name="Shiraishi A."/>
            <person name="Satake H."/>
            <person name="Nakayama K."/>
        </authorList>
    </citation>
    <scope>NUCLEOTIDE SEQUENCE</scope>
</reference>
<proteinExistence type="predicted"/>
<evidence type="ECO:0000313" key="1">
    <source>
        <dbReference type="EMBL" id="GFD21093.1"/>
    </source>
</evidence>